<evidence type="ECO:0000313" key="2">
    <source>
        <dbReference type="EMBL" id="MBB6626473.1"/>
    </source>
</evidence>
<feature type="transmembrane region" description="Helical" evidence="1">
    <location>
        <begin position="31"/>
        <end position="50"/>
    </location>
</feature>
<protein>
    <submittedName>
        <fullName evidence="2">Uncharacterized protein</fullName>
    </submittedName>
</protein>
<dbReference type="Proteomes" id="UP000523955">
    <property type="component" value="Unassembled WGS sequence"/>
</dbReference>
<evidence type="ECO:0000313" key="3">
    <source>
        <dbReference type="Proteomes" id="UP000523955"/>
    </source>
</evidence>
<reference evidence="2 3" key="1">
    <citation type="submission" date="2020-08" db="EMBL/GenBank/DDBJ databases">
        <authorList>
            <person name="Seo M.-J."/>
        </authorList>
    </citation>
    <scope>NUCLEOTIDE SEQUENCE [LARGE SCALE GENOMIC DNA]</scope>
    <source>
        <strain evidence="2 3">KIGAM211</strain>
    </source>
</reference>
<dbReference type="EMBL" id="JACKXE010000001">
    <property type="protein sequence ID" value="MBB6626473.1"/>
    <property type="molecule type" value="Genomic_DNA"/>
</dbReference>
<gene>
    <name evidence="2" type="ORF">H5V45_03965</name>
</gene>
<keyword evidence="1" id="KW-0472">Membrane</keyword>
<accession>A0A7X0VAU1</accession>
<dbReference type="RefSeq" id="WP_185251743.1">
    <property type="nucleotide sequence ID" value="NZ_JACKXE010000001.1"/>
</dbReference>
<keyword evidence="3" id="KW-1185">Reference proteome</keyword>
<organism evidence="2 3">
    <name type="scientific">Nocardioides luti</name>
    <dbReference type="NCBI Taxonomy" id="2761101"/>
    <lineage>
        <taxon>Bacteria</taxon>
        <taxon>Bacillati</taxon>
        <taxon>Actinomycetota</taxon>
        <taxon>Actinomycetes</taxon>
        <taxon>Propionibacteriales</taxon>
        <taxon>Nocardioidaceae</taxon>
        <taxon>Nocardioides</taxon>
    </lineage>
</organism>
<evidence type="ECO:0000256" key="1">
    <source>
        <dbReference type="SAM" id="Phobius"/>
    </source>
</evidence>
<feature type="transmembrane region" description="Helical" evidence="1">
    <location>
        <begin position="160"/>
        <end position="181"/>
    </location>
</feature>
<keyword evidence="1" id="KW-1133">Transmembrane helix</keyword>
<sequence length="182" mass="18477">MSPTDLGTLVLVLLAAAVVAGAWGWTRAGAWIWAPVTAVALAAAAVVAAVPDRVDLDGRALVALLVVLAGTLAVVGGGPVTTRVFDLVDGQEHTRPDDTLDHAGEVLRGGAWIGALERAAVFASLAVGQPEGVAIVLALKGLGRYPELRNGEVAGAAERFIIGTFTSVLWAAACAGVVRLLV</sequence>
<proteinExistence type="predicted"/>
<keyword evidence="1" id="KW-0812">Transmembrane</keyword>
<name>A0A7X0VAU1_9ACTN</name>
<comment type="caution">
    <text evidence="2">The sequence shown here is derived from an EMBL/GenBank/DDBJ whole genome shotgun (WGS) entry which is preliminary data.</text>
</comment>
<dbReference type="AlphaFoldDB" id="A0A7X0VAU1"/>
<feature type="transmembrane region" description="Helical" evidence="1">
    <location>
        <begin position="62"/>
        <end position="80"/>
    </location>
</feature>